<gene>
    <name evidence="2" type="ORF">ZIOFF_018434</name>
</gene>
<name>A0A8J5H6D1_ZINOF</name>
<evidence type="ECO:0000313" key="2">
    <source>
        <dbReference type="EMBL" id="KAG6521319.1"/>
    </source>
</evidence>
<keyword evidence="3" id="KW-1185">Reference proteome</keyword>
<evidence type="ECO:0000313" key="3">
    <source>
        <dbReference type="Proteomes" id="UP000734854"/>
    </source>
</evidence>
<dbReference type="AlphaFoldDB" id="A0A8J5H6D1"/>
<feature type="region of interest" description="Disordered" evidence="1">
    <location>
        <begin position="143"/>
        <end position="174"/>
    </location>
</feature>
<dbReference type="Proteomes" id="UP000734854">
    <property type="component" value="Unassembled WGS sequence"/>
</dbReference>
<reference evidence="2 3" key="1">
    <citation type="submission" date="2020-08" db="EMBL/GenBank/DDBJ databases">
        <title>Plant Genome Project.</title>
        <authorList>
            <person name="Zhang R.-G."/>
        </authorList>
    </citation>
    <scope>NUCLEOTIDE SEQUENCE [LARGE SCALE GENOMIC DNA]</scope>
    <source>
        <tissue evidence="2">Rhizome</tissue>
    </source>
</reference>
<organism evidence="2 3">
    <name type="scientific">Zingiber officinale</name>
    <name type="common">Ginger</name>
    <name type="synonym">Amomum zingiber</name>
    <dbReference type="NCBI Taxonomy" id="94328"/>
    <lineage>
        <taxon>Eukaryota</taxon>
        <taxon>Viridiplantae</taxon>
        <taxon>Streptophyta</taxon>
        <taxon>Embryophyta</taxon>
        <taxon>Tracheophyta</taxon>
        <taxon>Spermatophyta</taxon>
        <taxon>Magnoliopsida</taxon>
        <taxon>Liliopsida</taxon>
        <taxon>Zingiberales</taxon>
        <taxon>Zingiberaceae</taxon>
        <taxon>Zingiber</taxon>
    </lineage>
</organism>
<feature type="compositionally biased region" description="Polar residues" evidence="1">
    <location>
        <begin position="159"/>
        <end position="174"/>
    </location>
</feature>
<feature type="compositionally biased region" description="Basic and acidic residues" evidence="1">
    <location>
        <begin position="147"/>
        <end position="157"/>
    </location>
</feature>
<comment type="caution">
    <text evidence="2">The sequence shown here is derived from an EMBL/GenBank/DDBJ whole genome shotgun (WGS) entry which is preliminary data.</text>
</comment>
<protein>
    <submittedName>
        <fullName evidence="2">Uncharacterized protein</fullName>
    </submittedName>
</protein>
<sequence>MLEIYKLWLVEGKMVKIGGQNNQFQARLTALLQEQNRIHGEQIQQLLQAREQESAPRCPTTSAHPVYKQFWELEPTEFKGTIDSIIAEEWIRSLEMIYDFMQLTDADKVRLSRVTTFKEAIDQALMSERDRNDMVKEAQNKRLSYQGRDHQESDKKKSVPSQFQGKKSSKQTQSRRLIVSLVWNSYASSEGEDVSQDMRKGLWTE</sequence>
<dbReference type="EMBL" id="JACMSC010000005">
    <property type="protein sequence ID" value="KAG6521319.1"/>
    <property type="molecule type" value="Genomic_DNA"/>
</dbReference>
<evidence type="ECO:0000256" key="1">
    <source>
        <dbReference type="SAM" id="MobiDB-lite"/>
    </source>
</evidence>
<accession>A0A8J5H6D1</accession>
<proteinExistence type="predicted"/>